<evidence type="ECO:0000313" key="4">
    <source>
        <dbReference type="EMBL" id="RPM09146.1"/>
    </source>
</evidence>
<dbReference type="Pfam" id="PF01513">
    <property type="entry name" value="NAD_kinase"/>
    <property type="match status" value="1"/>
</dbReference>
<name>A0A0C6F2T9_PSEAI</name>
<evidence type="ECO:0000313" key="6">
    <source>
        <dbReference type="Proteomes" id="UP000284767"/>
    </source>
</evidence>
<dbReference type="InterPro" id="IPR002504">
    <property type="entry name" value="NADK"/>
</dbReference>
<dbReference type="Proteomes" id="UP000284767">
    <property type="component" value="Unassembled WGS sequence"/>
</dbReference>
<dbReference type="OMA" id="RWPEVEF"/>
<protein>
    <submittedName>
        <fullName evidence="3">ATP-NAD kinase</fullName>
    </submittedName>
</protein>
<dbReference type="GO" id="GO:0006741">
    <property type="term" value="P:NADP+ biosynthetic process"/>
    <property type="evidence" value="ECO:0007669"/>
    <property type="project" value="InterPro"/>
</dbReference>
<dbReference type="EMBL" id="WXZT01000022">
    <property type="protein sequence ID" value="MZZ15755.1"/>
    <property type="molecule type" value="Genomic_DNA"/>
</dbReference>
<evidence type="ECO:0000313" key="5">
    <source>
        <dbReference type="Proteomes" id="UP000194857"/>
    </source>
</evidence>
<dbReference type="InterPro" id="IPR016064">
    <property type="entry name" value="NAD/diacylglycerol_kinase_sf"/>
</dbReference>
<dbReference type="SMR" id="A0A0C6F2T9"/>
<dbReference type="PIRSF" id="PIRSF018567">
    <property type="entry name" value="AcoX"/>
    <property type="match status" value="1"/>
</dbReference>
<reference evidence="3 5" key="1">
    <citation type="submission" date="2017-05" db="EMBL/GenBank/DDBJ databases">
        <authorList>
            <person name="Song R."/>
            <person name="Chenine A.L."/>
            <person name="Ruprecht R.M."/>
        </authorList>
    </citation>
    <scope>NUCLEOTIDE SEQUENCE [LARGE SCALE GENOMIC DNA]</scope>
    <source>
        <strain evidence="3 5">S567_C10_BS</strain>
    </source>
</reference>
<reference evidence="4 6" key="2">
    <citation type="submission" date="2017-08" db="EMBL/GenBank/DDBJ databases">
        <authorList>
            <person name="Feschi L."/>
            <person name="Jeukens J."/>
            <person name="Emond-Rheault J.-G."/>
            <person name="Kukavica-Ibrulj I."/>
            <person name="Boyle B."/>
            <person name="Levesque R.C."/>
        </authorList>
    </citation>
    <scope>NUCLEOTIDE SEQUENCE [LARGE SCALE GENOMIC DNA]</scope>
    <source>
        <strain evidence="4 6">PA-W36</strain>
    </source>
</reference>
<reference evidence="4 6" key="3">
    <citation type="submission" date="2019-01" db="EMBL/GenBank/DDBJ databases">
        <title>The Pseudomonas aeruginosa pan-genome provides new insights on its population structure, horizontal gene transfer and pathogenicity.</title>
        <authorList>
            <person name="Freschi L."/>
            <person name="Vincent A.T."/>
            <person name="Jeukens J."/>
            <person name="Emond-Rheault J.-G."/>
            <person name="Kukavica-Ibrulj I."/>
            <person name="Dupont M.-J."/>
            <person name="Charette S.J."/>
            <person name="Boyle B."/>
            <person name="Levesque R.C."/>
        </authorList>
    </citation>
    <scope>NUCLEOTIDE SEQUENCE [LARGE SCALE GENOMIC DNA]</scope>
    <source>
        <strain evidence="4 6">PA-W36</strain>
    </source>
</reference>
<accession>A0A0C6F2T9</accession>
<comment type="caution">
    <text evidence="3">The sequence shown here is derived from an EMBL/GenBank/DDBJ whole genome shotgun (WGS) entry which is preliminary data.</text>
</comment>
<keyword evidence="1" id="KW-0963">Cytoplasm</keyword>
<dbReference type="GO" id="GO:0005524">
    <property type="term" value="F:ATP binding"/>
    <property type="evidence" value="ECO:0007669"/>
    <property type="project" value="UniProtKB-ARBA"/>
</dbReference>
<dbReference type="InterPro" id="IPR017438">
    <property type="entry name" value="ATP-NAD_kinase_N"/>
</dbReference>
<evidence type="ECO:0000313" key="2">
    <source>
        <dbReference type="EMBL" id="MZZ15755.1"/>
    </source>
</evidence>
<dbReference type="PANTHER" id="PTHR40697:SF3">
    <property type="entry name" value="ACETOIN CATABOLISM PROTEIN X"/>
    <property type="match status" value="1"/>
</dbReference>
<accession>A0A1S1C2K0</accession>
<dbReference type="Proteomes" id="UP000644192">
    <property type="component" value="Unassembled WGS sequence"/>
</dbReference>
<dbReference type="GO" id="GO:0051287">
    <property type="term" value="F:NAD binding"/>
    <property type="evidence" value="ECO:0007669"/>
    <property type="project" value="UniProtKB-ARBA"/>
</dbReference>
<dbReference type="SUPFAM" id="SSF111331">
    <property type="entry name" value="NAD kinase/diacylglycerol kinase-like"/>
    <property type="match status" value="1"/>
</dbReference>
<keyword evidence="3" id="KW-0808">Transferase</keyword>
<dbReference type="EMBL" id="NSNE01000017">
    <property type="protein sequence ID" value="RPM09146.1"/>
    <property type="molecule type" value="Genomic_DNA"/>
</dbReference>
<dbReference type="RefSeq" id="WP_003112999.1">
    <property type="nucleotide sequence ID" value="NZ_AP014651.1"/>
</dbReference>
<evidence type="ECO:0000256" key="1">
    <source>
        <dbReference type="ARBA" id="ARBA00022490"/>
    </source>
</evidence>
<dbReference type="InterPro" id="IPR039065">
    <property type="entry name" value="AcoX-like"/>
</dbReference>
<keyword evidence="3" id="KW-0418">Kinase</keyword>
<dbReference type="AlphaFoldDB" id="A0A0C6F2T9"/>
<proteinExistence type="predicted"/>
<evidence type="ECO:0000313" key="3">
    <source>
        <dbReference type="EMBL" id="OTI55873.1"/>
    </source>
</evidence>
<dbReference type="GO" id="GO:0003951">
    <property type="term" value="F:NAD+ kinase activity"/>
    <property type="evidence" value="ECO:0007669"/>
    <property type="project" value="InterPro"/>
</dbReference>
<organism evidence="3 5">
    <name type="scientific">Pseudomonas aeruginosa</name>
    <dbReference type="NCBI Taxonomy" id="287"/>
    <lineage>
        <taxon>Bacteria</taxon>
        <taxon>Pseudomonadati</taxon>
        <taxon>Pseudomonadota</taxon>
        <taxon>Gammaproteobacteria</taxon>
        <taxon>Pseudomonadales</taxon>
        <taxon>Pseudomonadaceae</taxon>
        <taxon>Pseudomonas</taxon>
    </lineage>
</organism>
<dbReference type="Gene3D" id="3.40.50.10330">
    <property type="entry name" value="Probable inorganic polyphosphate/atp-NAD kinase, domain 1"/>
    <property type="match status" value="1"/>
</dbReference>
<dbReference type="EMBL" id="NFFZ01000025">
    <property type="protein sequence ID" value="OTI55873.1"/>
    <property type="molecule type" value="Genomic_DNA"/>
</dbReference>
<reference evidence="2" key="4">
    <citation type="submission" date="2020-01" db="EMBL/GenBank/DDBJ databases">
        <title>Bacteria Cultured from War Wounds Associated with the Conflict in Eastern Ukraine.</title>
        <authorList>
            <person name="Snesrud E."/>
            <person name="Galac M.R."/>
            <person name="Mc Gann P."/>
            <person name="Valentine K."/>
            <person name="Viacheslav K."/>
        </authorList>
    </citation>
    <scope>NUCLEOTIDE SEQUENCE</scope>
    <source>
        <strain evidence="2">VNMU148</strain>
    </source>
</reference>
<dbReference type="Proteomes" id="UP000194857">
    <property type="component" value="Unassembled WGS sequence"/>
</dbReference>
<sequence>MTPPSPIVGIIANPASGRDLRRLTAHAGLHSSTDKASVVQRLLAAFGATGIRHALLPPDMTGIAAAVLRASQTRQARDGHWPFLEFLDMPLRQSVEDTRLAARRMVERGVALIAVLGGDGTHKAVAAEVGDVPLLALSTGTNNAFPELREATGAGLAGGLCASNRVPPEIGLRRNKRLLVREPRRGLCEWALVDVAVSPQPFIGARAISRAEDLAEVFVSFAEPHAIGLSALCGLWSPVSREEPHGAWMRLHPDARESLLVPLAPGLLVGCGVSAAGYLQPGVAHAPSLSSGTLALDGEREIEFSATDRPSITLDPSGPFSVDVPATLAYAARHRLLAGQRTPMTP</sequence>
<gene>
    <name evidence="3" type="ORF">CAZ10_31755</name>
    <name evidence="2" type="ORF">GUL26_26180</name>
    <name evidence="4" type="ORF">IPC1295_24865</name>
</gene>
<dbReference type="InterPro" id="IPR011391">
    <property type="entry name" value="AcoX_kinase"/>
</dbReference>
<dbReference type="PANTHER" id="PTHR40697">
    <property type="entry name" value="ACETOIN CATABOLISM PROTEIN X"/>
    <property type="match status" value="1"/>
</dbReference>